<sequence>MLLLILAFAPYVKAFYDFSPKREVSDKGEPGQVEWNGVNRIITLIVGIDQFSDEHRFVDAIGLLVVDPQRSELGIFMISPDIEVYVPGLNKNSNLRTILNNKDSKGNEIEILVRSVESLMAVKIDRYLLTNTKGFSEVGRYFDPVSLDLRYDLNDEDVSDTKGRNISWGKGRITIYQDQFVGFLAANEYGNDSQLARQSRFLAEFAANLDSLRTLANIPQILQAIEDNVYTNISKNEFFTLARHLWAIRRDQVKLAYTQSASLLPLESKGLYSRYSPLTESIDRDMSSIMFNFNLAKEQARIEVFNASGIRGMANSRARWITNSGGRVVQIGNARNITEQTTVYVANPEKYPVTIFEIERIFGKNLVYATSPYEEKHIGDIIIVIGESVVR</sequence>
<comment type="caution">
    <text evidence="4">The sequence shown here is derived from an EMBL/GenBank/DDBJ whole genome shotgun (WGS) entry which is preliminary data.</text>
</comment>
<dbReference type="PANTHER" id="PTHR33392:SF6">
    <property type="entry name" value="POLYISOPRENYL-TEICHOIC ACID--PEPTIDOGLYCAN TEICHOIC ACID TRANSFERASE TAGU"/>
    <property type="match status" value="1"/>
</dbReference>
<evidence type="ECO:0000256" key="1">
    <source>
        <dbReference type="ARBA" id="ARBA00006068"/>
    </source>
</evidence>
<dbReference type="PANTHER" id="PTHR33392">
    <property type="entry name" value="POLYISOPRENYL-TEICHOIC ACID--PEPTIDOGLYCAN TEICHOIC ACID TRANSFERASE TAGU"/>
    <property type="match status" value="1"/>
</dbReference>
<feature type="domain" description="LytR/CpsA/Psr regulator C-terminal" evidence="3">
    <location>
        <begin position="299"/>
        <end position="387"/>
    </location>
</feature>
<dbReference type="Gene3D" id="3.40.630.190">
    <property type="entry name" value="LCP protein"/>
    <property type="match status" value="1"/>
</dbReference>
<dbReference type="Pfam" id="PF13399">
    <property type="entry name" value="LytR_C"/>
    <property type="match status" value="1"/>
</dbReference>
<reference evidence="4 5" key="1">
    <citation type="submission" date="2015-02" db="EMBL/GenBank/DDBJ databases">
        <title>Improved understanding of the partial-nitritation anammox process through 23 genomes representing the majority of the microbial community.</title>
        <authorList>
            <person name="Speth D.R."/>
            <person name="In T Zandt M."/>
            <person name="Guerrero Cruz S."/>
            <person name="Jetten M.S."/>
            <person name="Dutilh B.E."/>
        </authorList>
    </citation>
    <scope>NUCLEOTIDE SEQUENCE [LARGE SCALE GENOMIC DNA]</scope>
    <source>
        <strain evidence="4">OLB21</strain>
    </source>
</reference>
<dbReference type="InterPro" id="IPR050922">
    <property type="entry name" value="LytR/CpsA/Psr_CW_biosynth"/>
</dbReference>
<organism evidence="4 5">
    <name type="scientific">candidate division WS6 bacterium OLB21</name>
    <dbReference type="NCBI Taxonomy" id="1617427"/>
    <lineage>
        <taxon>Bacteria</taxon>
        <taxon>Candidatus Dojkabacteria</taxon>
    </lineage>
</organism>
<dbReference type="EMBL" id="JYPD01000014">
    <property type="protein sequence ID" value="KXK09587.1"/>
    <property type="molecule type" value="Genomic_DNA"/>
</dbReference>
<proteinExistence type="inferred from homology"/>
<dbReference type="Gene3D" id="3.30.70.2390">
    <property type="match status" value="1"/>
</dbReference>
<name>A0A136KJJ4_9BACT</name>
<comment type="similarity">
    <text evidence="1">Belongs to the LytR/CpsA/Psr (LCP) family.</text>
</comment>
<evidence type="ECO:0000259" key="2">
    <source>
        <dbReference type="Pfam" id="PF03816"/>
    </source>
</evidence>
<evidence type="ECO:0000313" key="4">
    <source>
        <dbReference type="EMBL" id="KXK09587.1"/>
    </source>
</evidence>
<dbReference type="AlphaFoldDB" id="A0A136KJJ4"/>
<accession>A0A136KJJ4</accession>
<gene>
    <name evidence="4" type="primary">yvhJ</name>
    <name evidence="4" type="ORF">UZ20_WS6002000390</name>
</gene>
<evidence type="ECO:0000259" key="3">
    <source>
        <dbReference type="Pfam" id="PF13399"/>
    </source>
</evidence>
<dbReference type="InterPro" id="IPR027381">
    <property type="entry name" value="LytR/CpsA/Psr_C"/>
</dbReference>
<dbReference type="Pfam" id="PF03816">
    <property type="entry name" value="LytR_cpsA_psr"/>
    <property type="match status" value="1"/>
</dbReference>
<feature type="domain" description="Cell envelope-related transcriptional attenuator" evidence="2">
    <location>
        <begin position="59"/>
        <end position="199"/>
    </location>
</feature>
<dbReference type="Proteomes" id="UP000070449">
    <property type="component" value="Unassembled WGS sequence"/>
</dbReference>
<dbReference type="InterPro" id="IPR004474">
    <property type="entry name" value="LytR_CpsA_psr"/>
</dbReference>
<protein>
    <submittedName>
        <fullName evidence="4">Putative transcriptional regulator YvhJ</fullName>
    </submittedName>
</protein>
<evidence type="ECO:0000313" key="5">
    <source>
        <dbReference type="Proteomes" id="UP000070449"/>
    </source>
</evidence>
<dbReference type="STRING" id="1617427.UZ20_WS6002000390"/>